<keyword evidence="3" id="KW-1185">Reference proteome</keyword>
<evidence type="ECO:0000313" key="3">
    <source>
        <dbReference type="Proteomes" id="UP000600918"/>
    </source>
</evidence>
<feature type="region of interest" description="Disordered" evidence="1">
    <location>
        <begin position="27"/>
        <end position="47"/>
    </location>
</feature>
<sequence length="109" mass="11721">MQRIGGVSSCSSCCEEKGRECKRLGMRQGRGRLGKGGQNLPPAAGQADTVVGVGRTRSSRGSSFPVAVCANVTSSALQVKRTNPKEKMNLLQDIVWFCTLFITLIFEQA</sequence>
<dbReference type="Proteomes" id="UP000600918">
    <property type="component" value="Unassembled WGS sequence"/>
</dbReference>
<gene>
    <name evidence="2" type="ORF">H0235_008027</name>
</gene>
<dbReference type="EMBL" id="JACSDY010000006">
    <property type="protein sequence ID" value="KAF7425589.1"/>
    <property type="molecule type" value="Genomic_DNA"/>
</dbReference>
<evidence type="ECO:0000313" key="2">
    <source>
        <dbReference type="EMBL" id="KAF7425589.1"/>
    </source>
</evidence>
<evidence type="ECO:0000256" key="1">
    <source>
        <dbReference type="SAM" id="MobiDB-lite"/>
    </source>
</evidence>
<proteinExistence type="predicted"/>
<name>A0A834P2L9_VESPE</name>
<organism evidence="2 3">
    <name type="scientific">Vespula pensylvanica</name>
    <name type="common">Western yellow jacket</name>
    <name type="synonym">Wasp</name>
    <dbReference type="NCBI Taxonomy" id="30213"/>
    <lineage>
        <taxon>Eukaryota</taxon>
        <taxon>Metazoa</taxon>
        <taxon>Ecdysozoa</taxon>
        <taxon>Arthropoda</taxon>
        <taxon>Hexapoda</taxon>
        <taxon>Insecta</taxon>
        <taxon>Pterygota</taxon>
        <taxon>Neoptera</taxon>
        <taxon>Endopterygota</taxon>
        <taxon>Hymenoptera</taxon>
        <taxon>Apocrita</taxon>
        <taxon>Aculeata</taxon>
        <taxon>Vespoidea</taxon>
        <taxon>Vespidae</taxon>
        <taxon>Vespinae</taxon>
        <taxon>Vespula</taxon>
    </lineage>
</organism>
<dbReference type="AlphaFoldDB" id="A0A834P2L9"/>
<protein>
    <submittedName>
        <fullName evidence="2">Uncharacterized protein</fullName>
    </submittedName>
</protein>
<accession>A0A834P2L9</accession>
<reference evidence="2" key="1">
    <citation type="journal article" date="2020" name="G3 (Bethesda)">
        <title>High-Quality Assemblies for Three Invasive Social Wasps from the &lt;i&gt;Vespula&lt;/i&gt; Genus.</title>
        <authorList>
            <person name="Harrop T.W.R."/>
            <person name="Guhlin J."/>
            <person name="McLaughlin G.M."/>
            <person name="Permina E."/>
            <person name="Stockwell P."/>
            <person name="Gilligan J."/>
            <person name="Le Lec M.F."/>
            <person name="Gruber M.A.M."/>
            <person name="Quinn O."/>
            <person name="Lovegrove M."/>
            <person name="Duncan E.J."/>
            <person name="Remnant E.J."/>
            <person name="Van Eeckhoven J."/>
            <person name="Graham B."/>
            <person name="Knapp R.A."/>
            <person name="Langford K.W."/>
            <person name="Kronenberg Z."/>
            <person name="Press M.O."/>
            <person name="Eacker S.M."/>
            <person name="Wilson-Rankin E.E."/>
            <person name="Purcell J."/>
            <person name="Lester P.J."/>
            <person name="Dearden P.K."/>
        </authorList>
    </citation>
    <scope>NUCLEOTIDE SEQUENCE</scope>
    <source>
        <strain evidence="2">Volc-1</strain>
    </source>
</reference>
<comment type="caution">
    <text evidence="2">The sequence shown here is derived from an EMBL/GenBank/DDBJ whole genome shotgun (WGS) entry which is preliminary data.</text>
</comment>